<feature type="region of interest" description="Disordered" evidence="1">
    <location>
        <begin position="281"/>
        <end position="310"/>
    </location>
</feature>
<accession>A0A9D4LT94</accession>
<evidence type="ECO:0000256" key="1">
    <source>
        <dbReference type="SAM" id="MobiDB-lite"/>
    </source>
</evidence>
<proteinExistence type="predicted"/>
<feature type="compositionally biased region" description="Basic and acidic residues" evidence="1">
    <location>
        <begin position="56"/>
        <end position="70"/>
    </location>
</feature>
<feature type="region of interest" description="Disordered" evidence="1">
    <location>
        <begin position="42"/>
        <end position="152"/>
    </location>
</feature>
<name>A0A9D4LT94_DREPO</name>
<organism evidence="2 3">
    <name type="scientific">Dreissena polymorpha</name>
    <name type="common">Zebra mussel</name>
    <name type="synonym">Mytilus polymorpha</name>
    <dbReference type="NCBI Taxonomy" id="45954"/>
    <lineage>
        <taxon>Eukaryota</taxon>
        <taxon>Metazoa</taxon>
        <taxon>Spiralia</taxon>
        <taxon>Lophotrochozoa</taxon>
        <taxon>Mollusca</taxon>
        <taxon>Bivalvia</taxon>
        <taxon>Autobranchia</taxon>
        <taxon>Heteroconchia</taxon>
        <taxon>Euheterodonta</taxon>
        <taxon>Imparidentia</taxon>
        <taxon>Neoheterodontei</taxon>
        <taxon>Myida</taxon>
        <taxon>Dreissenoidea</taxon>
        <taxon>Dreissenidae</taxon>
        <taxon>Dreissena</taxon>
    </lineage>
</organism>
<dbReference type="AlphaFoldDB" id="A0A9D4LT94"/>
<evidence type="ECO:0000313" key="2">
    <source>
        <dbReference type="EMBL" id="KAH3863359.1"/>
    </source>
</evidence>
<gene>
    <name evidence="2" type="ORF">DPMN_026344</name>
</gene>
<reference evidence="2" key="2">
    <citation type="submission" date="2020-11" db="EMBL/GenBank/DDBJ databases">
        <authorList>
            <person name="McCartney M.A."/>
            <person name="Auch B."/>
            <person name="Kono T."/>
            <person name="Mallez S."/>
            <person name="Becker A."/>
            <person name="Gohl D.M."/>
            <person name="Silverstein K.A.T."/>
            <person name="Koren S."/>
            <person name="Bechman K.B."/>
            <person name="Herman A."/>
            <person name="Abrahante J.E."/>
            <person name="Garbe J."/>
        </authorList>
    </citation>
    <scope>NUCLEOTIDE SEQUENCE</scope>
    <source>
        <strain evidence="2">Duluth1</strain>
        <tissue evidence="2">Whole animal</tissue>
    </source>
</reference>
<comment type="caution">
    <text evidence="2">The sequence shown here is derived from an EMBL/GenBank/DDBJ whole genome shotgun (WGS) entry which is preliminary data.</text>
</comment>
<evidence type="ECO:0000313" key="3">
    <source>
        <dbReference type="Proteomes" id="UP000828390"/>
    </source>
</evidence>
<sequence>MDENEKDKASQRANLIEQRMFEITLSSIKTLKHATAIELHKSQNEMKKRLRKYRDRQREIVRNKRDSHEDPIEEIMARQIKSKAKARRRKKTRPKTCPPALRNADNSPRSKNVSPRSPMGRDRVSSRKSIGLPIRLFGDSSSESEDEDSDANVEIDGSVMIDQQKSKIDLRPKTALDIVRRGVSLQQLANNGRLGPAVRQIRYFDEDELKDRGHFYEHLVQKRIQTEKNKLQNLDGAVAKFCGSETIQTMTSKMQAKRNFFSRNSNWNDSVNSKLRNHKAAADPTVGGTGRQMKVRPSTSAGLRNPARAGVSTFRNPTYIAT</sequence>
<keyword evidence="3" id="KW-1185">Reference proteome</keyword>
<dbReference type="EMBL" id="JAIWYP010000002">
    <property type="protein sequence ID" value="KAH3863359.1"/>
    <property type="molecule type" value="Genomic_DNA"/>
</dbReference>
<feature type="compositionally biased region" description="Basic residues" evidence="1">
    <location>
        <begin position="80"/>
        <end position="94"/>
    </location>
</feature>
<feature type="compositionally biased region" description="Polar residues" evidence="1">
    <location>
        <begin position="104"/>
        <end position="115"/>
    </location>
</feature>
<protein>
    <submittedName>
        <fullName evidence="2">Uncharacterized protein</fullName>
    </submittedName>
</protein>
<reference evidence="2" key="1">
    <citation type="journal article" date="2019" name="bioRxiv">
        <title>The Genome of the Zebra Mussel, Dreissena polymorpha: A Resource for Invasive Species Research.</title>
        <authorList>
            <person name="McCartney M.A."/>
            <person name="Auch B."/>
            <person name="Kono T."/>
            <person name="Mallez S."/>
            <person name="Zhang Y."/>
            <person name="Obille A."/>
            <person name="Becker A."/>
            <person name="Abrahante J.E."/>
            <person name="Garbe J."/>
            <person name="Badalamenti J.P."/>
            <person name="Herman A."/>
            <person name="Mangelson H."/>
            <person name="Liachko I."/>
            <person name="Sullivan S."/>
            <person name="Sone E.D."/>
            <person name="Koren S."/>
            <person name="Silverstein K.A.T."/>
            <person name="Beckman K.B."/>
            <person name="Gohl D.M."/>
        </authorList>
    </citation>
    <scope>NUCLEOTIDE SEQUENCE</scope>
    <source>
        <strain evidence="2">Duluth1</strain>
        <tissue evidence="2">Whole animal</tissue>
    </source>
</reference>
<dbReference type="OrthoDB" id="6063974at2759"/>
<feature type="compositionally biased region" description="Acidic residues" evidence="1">
    <location>
        <begin position="142"/>
        <end position="152"/>
    </location>
</feature>
<dbReference type="Proteomes" id="UP000828390">
    <property type="component" value="Unassembled WGS sequence"/>
</dbReference>